<dbReference type="OrthoDB" id="1202750at2"/>
<reference evidence="1 2" key="1">
    <citation type="submission" date="2019-03" db="EMBL/GenBank/DDBJ databases">
        <title>Novel species of Flavobacterium.</title>
        <authorList>
            <person name="Liu Q."/>
            <person name="Xin Y.-H."/>
        </authorList>
    </citation>
    <scope>NUCLEOTIDE SEQUENCE [LARGE SCALE GENOMIC DNA]</scope>
    <source>
        <strain evidence="1 2">LB3P52</strain>
    </source>
</reference>
<evidence type="ECO:0000313" key="2">
    <source>
        <dbReference type="Proteomes" id="UP000294814"/>
    </source>
</evidence>
<keyword evidence="2" id="KW-1185">Reference proteome</keyword>
<protein>
    <submittedName>
        <fullName evidence="1">Uncharacterized protein</fullName>
    </submittedName>
</protein>
<name>A0A4R5FA11_9FLAO</name>
<organism evidence="1 2">
    <name type="scientific">Flavobacterium rhamnosiphilum</name>
    <dbReference type="NCBI Taxonomy" id="2541724"/>
    <lineage>
        <taxon>Bacteria</taxon>
        <taxon>Pseudomonadati</taxon>
        <taxon>Bacteroidota</taxon>
        <taxon>Flavobacteriia</taxon>
        <taxon>Flavobacteriales</taxon>
        <taxon>Flavobacteriaceae</taxon>
        <taxon>Flavobacterium</taxon>
    </lineage>
</organism>
<gene>
    <name evidence="1" type="ORF">E0I26_06200</name>
</gene>
<dbReference type="RefSeq" id="WP_131915622.1">
    <property type="nucleotide sequence ID" value="NZ_SMLG01000003.1"/>
</dbReference>
<accession>A0A4R5FA11</accession>
<dbReference type="Proteomes" id="UP000294814">
    <property type="component" value="Unassembled WGS sequence"/>
</dbReference>
<dbReference type="EMBL" id="SMLG01000003">
    <property type="protein sequence ID" value="TDE45536.1"/>
    <property type="molecule type" value="Genomic_DNA"/>
</dbReference>
<evidence type="ECO:0000313" key="1">
    <source>
        <dbReference type="EMBL" id="TDE45536.1"/>
    </source>
</evidence>
<sequence length="65" mass="7650">MNIETKILNAIKANRLNPSILGERKWYNYFIAVNELVWSRNLKEGYEIHVYDDNSKSEHLATIVI</sequence>
<proteinExistence type="predicted"/>
<dbReference type="AlphaFoldDB" id="A0A4R5FA11"/>
<comment type="caution">
    <text evidence="1">The sequence shown here is derived from an EMBL/GenBank/DDBJ whole genome shotgun (WGS) entry which is preliminary data.</text>
</comment>